<feature type="region of interest" description="Disordered" evidence="1">
    <location>
        <begin position="150"/>
        <end position="171"/>
    </location>
</feature>
<organism evidence="2 3">
    <name type="scientific">Chrysochromulina tobinii</name>
    <dbReference type="NCBI Taxonomy" id="1460289"/>
    <lineage>
        <taxon>Eukaryota</taxon>
        <taxon>Haptista</taxon>
        <taxon>Haptophyta</taxon>
        <taxon>Prymnesiophyceae</taxon>
        <taxon>Prymnesiales</taxon>
        <taxon>Chrysochromulinaceae</taxon>
        <taxon>Chrysochromulina</taxon>
    </lineage>
</organism>
<evidence type="ECO:0000256" key="1">
    <source>
        <dbReference type="SAM" id="MobiDB-lite"/>
    </source>
</evidence>
<keyword evidence="3" id="KW-1185">Reference proteome</keyword>
<reference evidence="3" key="1">
    <citation type="journal article" date="2015" name="PLoS Genet.">
        <title>Genome Sequence and Transcriptome Analyses of Chrysochromulina tobin: Metabolic Tools for Enhanced Algal Fitness in the Prominent Order Prymnesiales (Haptophyceae).</title>
        <authorList>
            <person name="Hovde B.T."/>
            <person name="Deodato C.R."/>
            <person name="Hunsperger H.M."/>
            <person name="Ryken S.A."/>
            <person name="Yost W."/>
            <person name="Jha R.K."/>
            <person name="Patterson J."/>
            <person name="Monnat R.J. Jr."/>
            <person name="Barlow S.B."/>
            <person name="Starkenburg S.R."/>
            <person name="Cattolico R.A."/>
        </authorList>
    </citation>
    <scope>NUCLEOTIDE SEQUENCE</scope>
    <source>
        <strain evidence="3">CCMP291</strain>
    </source>
</reference>
<dbReference type="EMBL" id="JWZX01003197">
    <property type="protein sequence ID" value="KOO23384.1"/>
    <property type="molecule type" value="Genomic_DNA"/>
</dbReference>
<dbReference type="Proteomes" id="UP000037460">
    <property type="component" value="Unassembled WGS sequence"/>
</dbReference>
<comment type="caution">
    <text evidence="2">The sequence shown here is derived from an EMBL/GenBank/DDBJ whole genome shotgun (WGS) entry which is preliminary data.</text>
</comment>
<evidence type="ECO:0000313" key="2">
    <source>
        <dbReference type="EMBL" id="KOO23384.1"/>
    </source>
</evidence>
<gene>
    <name evidence="2" type="ORF">Ctob_005643</name>
</gene>
<proteinExistence type="predicted"/>
<sequence>MVLAKHDAPRLGKLTDQLFGAFTESCIAAMWPDGRSGFAKIRNLCGKAQTATPTVAEQYLRQAVGAFERKLPVKHPPTGNGARGMPIILEFGDDGPEFQVRDKCWALDIRMVWCRAEIVAPFAAAAEATYGSMNSGGVLLRETLQAEDSEGASIDRYQPTSLDGSKGHLRR</sequence>
<dbReference type="AlphaFoldDB" id="A0A0M0J9V5"/>
<evidence type="ECO:0000313" key="3">
    <source>
        <dbReference type="Proteomes" id="UP000037460"/>
    </source>
</evidence>
<name>A0A0M0J9V5_9EUKA</name>
<protein>
    <submittedName>
        <fullName evidence="2">Uncharacterized protein</fullName>
    </submittedName>
</protein>
<accession>A0A0M0J9V5</accession>